<gene>
    <name evidence="1" type="ORF">GCM10010981_37220</name>
</gene>
<keyword evidence="2" id="KW-1185">Reference proteome</keyword>
<dbReference type="Proteomes" id="UP000620046">
    <property type="component" value="Unassembled WGS sequence"/>
</dbReference>
<evidence type="ECO:0000313" key="1">
    <source>
        <dbReference type="EMBL" id="GGA44601.1"/>
    </source>
</evidence>
<proteinExistence type="predicted"/>
<reference evidence="2" key="1">
    <citation type="journal article" date="2019" name="Int. J. Syst. Evol. Microbiol.">
        <title>The Global Catalogue of Microorganisms (GCM) 10K type strain sequencing project: providing services to taxonomists for standard genome sequencing and annotation.</title>
        <authorList>
            <consortium name="The Broad Institute Genomics Platform"/>
            <consortium name="The Broad Institute Genome Sequencing Center for Infectious Disease"/>
            <person name="Wu L."/>
            <person name="Ma J."/>
        </authorList>
    </citation>
    <scope>NUCLEOTIDE SEQUENCE [LARGE SCALE GENOMIC DNA]</scope>
    <source>
        <strain evidence="2">CGMCC 1.15439</strain>
    </source>
</reference>
<evidence type="ECO:0000313" key="2">
    <source>
        <dbReference type="Proteomes" id="UP000620046"/>
    </source>
</evidence>
<accession>A0ABQ1GIR8</accession>
<dbReference type="EMBL" id="BMJA01000003">
    <property type="protein sequence ID" value="GGA44601.1"/>
    <property type="molecule type" value="Genomic_DNA"/>
</dbReference>
<comment type="caution">
    <text evidence="1">The sequence shown here is derived from an EMBL/GenBank/DDBJ whole genome shotgun (WGS) entry which is preliminary data.</text>
</comment>
<organism evidence="1 2">
    <name type="scientific">Dyella nitratireducens</name>
    <dbReference type="NCBI Taxonomy" id="1849580"/>
    <lineage>
        <taxon>Bacteria</taxon>
        <taxon>Pseudomonadati</taxon>
        <taxon>Pseudomonadota</taxon>
        <taxon>Gammaproteobacteria</taxon>
        <taxon>Lysobacterales</taxon>
        <taxon>Rhodanobacteraceae</taxon>
        <taxon>Dyella</taxon>
    </lineage>
</organism>
<name>A0ABQ1GIR8_9GAMM</name>
<sequence length="180" mass="19911">MRRVATQFGTLSGCFVSDEKTQVNGANYPLEVAFAVALFHEDSGPSTTADVDKLYVTTERRWENAQPLWNQNKAAYERYVEELVRKTSPNASQTGSMSMDQPVLVSMQRVNSSAYTVVSIRRRKISKGGNTFSFDTSEGAAIVLSKGSLVRLTIQRQFRGQGDVDAVKSEITAWAFSLAK</sequence>
<protein>
    <submittedName>
        <fullName evidence="1">Uncharacterized protein</fullName>
    </submittedName>
</protein>